<name>A0A2Z5FZ47_9BACT</name>
<accession>A0A2Z5FZ47</accession>
<dbReference type="KEGG" id="abas:ACPOL_2869"/>
<keyword evidence="2" id="KW-1185">Reference proteome</keyword>
<dbReference type="EMBL" id="CP030840">
    <property type="protein sequence ID" value="AXC12173.1"/>
    <property type="molecule type" value="Genomic_DNA"/>
</dbReference>
<reference evidence="1 2" key="1">
    <citation type="journal article" date="2018" name="Front. Microbiol.">
        <title>Hydrolytic Capabilities as a Key to Environmental Success: Chitinolytic and Cellulolytic Acidobacteria From Acidic Sub-arctic Soils and Boreal Peatlands.</title>
        <authorList>
            <person name="Belova S.E."/>
            <person name="Ravin N.V."/>
            <person name="Pankratov T.A."/>
            <person name="Rakitin A.L."/>
            <person name="Ivanova A.A."/>
            <person name="Beletsky A.V."/>
            <person name="Mardanov A.V."/>
            <person name="Sinninghe Damste J.S."/>
            <person name="Dedysh S.N."/>
        </authorList>
    </citation>
    <scope>NUCLEOTIDE SEQUENCE [LARGE SCALE GENOMIC DNA]</scope>
    <source>
        <strain evidence="1 2">SBC82</strain>
    </source>
</reference>
<organism evidence="1 2">
    <name type="scientific">Acidisarcina polymorpha</name>
    <dbReference type="NCBI Taxonomy" id="2211140"/>
    <lineage>
        <taxon>Bacteria</taxon>
        <taxon>Pseudomonadati</taxon>
        <taxon>Acidobacteriota</taxon>
        <taxon>Terriglobia</taxon>
        <taxon>Terriglobales</taxon>
        <taxon>Acidobacteriaceae</taxon>
        <taxon>Acidisarcina</taxon>
    </lineage>
</organism>
<dbReference type="Proteomes" id="UP000253606">
    <property type="component" value="Chromosome"/>
</dbReference>
<proteinExistence type="predicted"/>
<evidence type="ECO:0000313" key="1">
    <source>
        <dbReference type="EMBL" id="AXC12173.1"/>
    </source>
</evidence>
<dbReference type="AlphaFoldDB" id="A0A2Z5FZ47"/>
<gene>
    <name evidence="1" type="ORF">ACPOL_2869</name>
</gene>
<protein>
    <submittedName>
        <fullName evidence="1">Uncharacterized protein</fullName>
    </submittedName>
</protein>
<evidence type="ECO:0000313" key="2">
    <source>
        <dbReference type="Proteomes" id="UP000253606"/>
    </source>
</evidence>
<sequence>MRLRPVPICMDGFNALYGRNDSRIFIFGVIDKNPERL</sequence>